<dbReference type="InterPro" id="IPR036038">
    <property type="entry name" value="Aminotransferase-like"/>
</dbReference>
<reference evidence="12" key="1">
    <citation type="journal article" date="2018" name="Front. Microbiol.">
        <title>Genome-Based Analysis Reveals the Taxonomy and Diversity of the Family Idiomarinaceae.</title>
        <authorList>
            <person name="Liu Y."/>
            <person name="Lai Q."/>
            <person name="Shao Z."/>
        </authorList>
    </citation>
    <scope>NUCLEOTIDE SEQUENCE [LARGE SCALE GENOMIC DNA]</scope>
    <source>
        <strain evidence="12">KYW314</strain>
    </source>
</reference>
<dbReference type="Gene3D" id="3.20.10.10">
    <property type="entry name" value="D-amino Acid Aminotransferase, subunit A, domain 2"/>
    <property type="match status" value="1"/>
</dbReference>
<keyword evidence="4" id="KW-0289">Folate biosynthesis</keyword>
<comment type="caution">
    <text evidence="11">The sequence shown here is derived from an EMBL/GenBank/DDBJ whole genome shotgun (WGS) entry which is preliminary data.</text>
</comment>
<organism evidence="11 12">
    <name type="scientific">Pseudidiomarina aestuarii</name>
    <dbReference type="NCBI Taxonomy" id="624146"/>
    <lineage>
        <taxon>Bacteria</taxon>
        <taxon>Pseudomonadati</taxon>
        <taxon>Pseudomonadota</taxon>
        <taxon>Gammaproteobacteria</taxon>
        <taxon>Alteromonadales</taxon>
        <taxon>Idiomarinaceae</taxon>
        <taxon>Pseudidiomarina</taxon>
    </lineage>
</organism>
<accession>A0A7Z6ZU15</accession>
<evidence type="ECO:0000313" key="12">
    <source>
        <dbReference type="Proteomes" id="UP000287766"/>
    </source>
</evidence>
<dbReference type="InterPro" id="IPR050571">
    <property type="entry name" value="Class-IV_PLP-Dep_Aminotrnsfr"/>
</dbReference>
<dbReference type="FunFam" id="3.20.10.10:FF:000002">
    <property type="entry name" value="D-alanine aminotransferase"/>
    <property type="match status" value="1"/>
</dbReference>
<dbReference type="GO" id="GO:0005829">
    <property type="term" value="C:cytosol"/>
    <property type="evidence" value="ECO:0007669"/>
    <property type="project" value="TreeGrafter"/>
</dbReference>
<evidence type="ECO:0000256" key="9">
    <source>
        <dbReference type="ARBA" id="ARBA00069174"/>
    </source>
</evidence>
<evidence type="ECO:0000256" key="1">
    <source>
        <dbReference type="ARBA" id="ARBA00001933"/>
    </source>
</evidence>
<evidence type="ECO:0000256" key="2">
    <source>
        <dbReference type="ARBA" id="ARBA00009320"/>
    </source>
</evidence>
<dbReference type="PANTHER" id="PTHR42743:SF10">
    <property type="entry name" value="D-ALANINE AMINOTRANSFERASE"/>
    <property type="match status" value="1"/>
</dbReference>
<dbReference type="InterPro" id="IPR043131">
    <property type="entry name" value="BCAT-like_N"/>
</dbReference>
<evidence type="ECO:0000256" key="3">
    <source>
        <dbReference type="ARBA" id="ARBA00022898"/>
    </source>
</evidence>
<comment type="pathway">
    <text evidence="5">Cofactor biosynthesis; tetrahydrofolate biosynthesis; 4-aminobenzoate from chorismate: step 2/2.</text>
</comment>
<dbReference type="GO" id="GO:0008652">
    <property type="term" value="P:amino acid biosynthetic process"/>
    <property type="evidence" value="ECO:0007669"/>
    <property type="project" value="UniProtKB-ARBA"/>
</dbReference>
<dbReference type="PANTHER" id="PTHR42743">
    <property type="entry name" value="AMINO-ACID AMINOTRANSFERASE"/>
    <property type="match status" value="1"/>
</dbReference>
<evidence type="ECO:0000313" key="11">
    <source>
        <dbReference type="EMBL" id="RUO41398.1"/>
    </source>
</evidence>
<dbReference type="Pfam" id="PF01063">
    <property type="entry name" value="Aminotran_4"/>
    <property type="match status" value="1"/>
</dbReference>
<protein>
    <recommendedName>
        <fullName evidence="9">Aminodeoxychorismate lyase</fullName>
        <ecNumber evidence="6">4.1.3.38</ecNumber>
    </recommendedName>
    <alternativeName>
        <fullName evidence="10">4-amino-4-deoxychorismate lyase</fullName>
    </alternativeName>
</protein>
<dbReference type="Proteomes" id="UP000287766">
    <property type="component" value="Unassembled WGS sequence"/>
</dbReference>
<comment type="similarity">
    <text evidence="2">Belongs to the class-IV pyridoxal-phosphate-dependent aminotransferase family.</text>
</comment>
<comment type="catalytic activity">
    <reaction evidence="7">
        <text>4-amino-4-deoxychorismate = 4-aminobenzoate + pyruvate + H(+)</text>
        <dbReference type="Rhea" id="RHEA:16201"/>
        <dbReference type="ChEBI" id="CHEBI:15361"/>
        <dbReference type="ChEBI" id="CHEBI:15378"/>
        <dbReference type="ChEBI" id="CHEBI:17836"/>
        <dbReference type="ChEBI" id="CHEBI:58406"/>
        <dbReference type="EC" id="4.1.3.38"/>
    </reaction>
</comment>
<dbReference type="EC" id="4.1.3.38" evidence="6"/>
<evidence type="ECO:0000256" key="4">
    <source>
        <dbReference type="ARBA" id="ARBA00022909"/>
    </source>
</evidence>
<dbReference type="GO" id="GO:0046656">
    <property type="term" value="P:folic acid biosynthetic process"/>
    <property type="evidence" value="ECO:0007669"/>
    <property type="project" value="UniProtKB-KW"/>
</dbReference>
<evidence type="ECO:0000256" key="10">
    <source>
        <dbReference type="ARBA" id="ARBA00080135"/>
    </source>
</evidence>
<dbReference type="InterPro" id="IPR001544">
    <property type="entry name" value="Aminotrans_IV"/>
</dbReference>
<evidence type="ECO:0000256" key="7">
    <source>
        <dbReference type="ARBA" id="ARBA00049529"/>
    </source>
</evidence>
<evidence type="ECO:0000256" key="8">
    <source>
        <dbReference type="ARBA" id="ARBA00054027"/>
    </source>
</evidence>
<evidence type="ECO:0000256" key="6">
    <source>
        <dbReference type="ARBA" id="ARBA00035676"/>
    </source>
</evidence>
<comment type="function">
    <text evidence="8">Involved in the biosynthesis of p-aminobenzoate (PABA), a precursor of tetrahydrofolate. Converts 4-amino-4-deoxychorismate into 4-aminobenzoate (PABA) and pyruvate.</text>
</comment>
<dbReference type="RefSeq" id="WP_169930133.1">
    <property type="nucleotide sequence ID" value="NZ_PIPR01000001.1"/>
</dbReference>
<sequence length="283" mass="31122">MAGTVYLNGQWLPAAQAQVSVFDRGFLFADGVYEVIPVYGGRAFLLDEHLARLQRSLQAIGIDGNDAPSWPTCIAQLIAKNKLEHGTVYLQITRGSSNQRTHLPTGSLQPTILLMTQSAPLHWGTPVPAKAALLEDIRWLRCDIKSISLLGSILLKQSAQEQHAIEPMLHRDGTITEGAASNYFGVKNGVLYTAPANHLILAGITRNWVLKLARGSDIEVREEAFRVDELSQLDECFLTSTSREVQPIGRIDDIIINSGGCGPITQQLIEAFHNSKRHHLGMQ</sequence>
<dbReference type="SUPFAM" id="SSF56752">
    <property type="entry name" value="D-aminoacid aminotransferase-like PLP-dependent enzymes"/>
    <property type="match status" value="1"/>
</dbReference>
<dbReference type="AlphaFoldDB" id="A0A7Z6ZU15"/>
<dbReference type="Gene3D" id="3.30.470.10">
    <property type="match status" value="1"/>
</dbReference>
<keyword evidence="3" id="KW-0663">Pyridoxal phosphate</keyword>
<name>A0A7Z6ZU15_9GAMM</name>
<dbReference type="InterPro" id="IPR043132">
    <property type="entry name" value="BCAT-like_C"/>
</dbReference>
<dbReference type="CDD" id="cd01558">
    <property type="entry name" value="D-AAT_like"/>
    <property type="match status" value="1"/>
</dbReference>
<dbReference type="EMBL" id="PIPR01000001">
    <property type="protein sequence ID" value="RUO41398.1"/>
    <property type="molecule type" value="Genomic_DNA"/>
</dbReference>
<evidence type="ECO:0000256" key="5">
    <source>
        <dbReference type="ARBA" id="ARBA00035633"/>
    </source>
</evidence>
<keyword evidence="12" id="KW-1185">Reference proteome</keyword>
<dbReference type="GO" id="GO:0008696">
    <property type="term" value="F:4-amino-4-deoxychorismate lyase activity"/>
    <property type="evidence" value="ECO:0007669"/>
    <property type="project" value="UniProtKB-EC"/>
</dbReference>
<comment type="cofactor">
    <cofactor evidence="1">
        <name>pyridoxal 5'-phosphate</name>
        <dbReference type="ChEBI" id="CHEBI:597326"/>
    </cofactor>
</comment>
<proteinExistence type="inferred from homology"/>
<gene>
    <name evidence="11" type="ORF">CWE22_04305</name>
</gene>